<keyword evidence="4" id="KW-1185">Reference proteome</keyword>
<dbReference type="GO" id="GO:0016787">
    <property type="term" value="F:hydrolase activity"/>
    <property type="evidence" value="ECO:0007669"/>
    <property type="project" value="UniProtKB-KW"/>
</dbReference>
<dbReference type="AlphaFoldDB" id="A0A067GYG5"/>
<dbReference type="InterPro" id="IPR010043">
    <property type="entry name" value="UTase/UR"/>
</dbReference>
<proteinExistence type="predicted"/>
<dbReference type="GO" id="GO:0008773">
    <property type="term" value="F:[protein-PII] uridylyltransferase activity"/>
    <property type="evidence" value="ECO:0007669"/>
    <property type="project" value="InterPro"/>
</dbReference>
<evidence type="ECO:0000256" key="1">
    <source>
        <dbReference type="ARBA" id="ARBA00022801"/>
    </source>
</evidence>
<dbReference type="PROSITE" id="PS51671">
    <property type="entry name" value="ACT"/>
    <property type="match status" value="1"/>
</dbReference>
<protein>
    <recommendedName>
        <fullName evidence="2">ACT domain-containing protein</fullName>
    </recommendedName>
</protein>
<dbReference type="PANTHER" id="PTHR47320:SF1">
    <property type="entry name" value="BIFUNCTIONAL URIDYLYLTRANSFERASE_URIDYLYL-REMOVING ENZYME"/>
    <property type="match status" value="1"/>
</dbReference>
<dbReference type="PANTHER" id="PTHR47320">
    <property type="entry name" value="BIFUNCTIONAL URIDYLYLTRANSFERASE/URIDYLYL-REMOVING ENZYME"/>
    <property type="match status" value="1"/>
</dbReference>
<dbReference type="SMR" id="A0A067GYG5"/>
<dbReference type="InterPro" id="IPR002912">
    <property type="entry name" value="ACT_dom"/>
</dbReference>
<evidence type="ECO:0000313" key="4">
    <source>
        <dbReference type="Proteomes" id="UP000027120"/>
    </source>
</evidence>
<dbReference type="SUPFAM" id="SSF55021">
    <property type="entry name" value="ACT-like"/>
    <property type="match status" value="1"/>
</dbReference>
<dbReference type="EMBL" id="KK784874">
    <property type="protein sequence ID" value="KDO83685.1"/>
    <property type="molecule type" value="Genomic_DNA"/>
</dbReference>
<organism evidence="3 4">
    <name type="scientific">Citrus sinensis</name>
    <name type="common">Sweet orange</name>
    <name type="synonym">Citrus aurantium var. sinensis</name>
    <dbReference type="NCBI Taxonomy" id="2711"/>
    <lineage>
        <taxon>Eukaryota</taxon>
        <taxon>Viridiplantae</taxon>
        <taxon>Streptophyta</taxon>
        <taxon>Embryophyta</taxon>
        <taxon>Tracheophyta</taxon>
        <taxon>Spermatophyta</taxon>
        <taxon>Magnoliopsida</taxon>
        <taxon>eudicotyledons</taxon>
        <taxon>Gunneridae</taxon>
        <taxon>Pentapetalae</taxon>
        <taxon>rosids</taxon>
        <taxon>malvids</taxon>
        <taxon>Sapindales</taxon>
        <taxon>Rutaceae</taxon>
        <taxon>Aurantioideae</taxon>
        <taxon>Citrus</taxon>
    </lineage>
</organism>
<sequence length="166" mass="18720">MHFFHFGISYGLDVNMDRVEDVLLHQKLLAVAKDPEKRPAYHIRFIENLCTRTDGNDDQLFVNSISTARPSLDADNEGIVPSQKRQELVPIHEVVFSTVDKPKLLSQLSALLSDIGLNIREAHVFSTTDGYSLDVFVVDGWPVEGSVLSPNVADFAMLWSGYRWFV</sequence>
<accession>A0A067GYG5</accession>
<reference evidence="3 4" key="1">
    <citation type="submission" date="2014-04" db="EMBL/GenBank/DDBJ databases">
        <authorList>
            <consortium name="International Citrus Genome Consortium"/>
            <person name="Gmitter F."/>
            <person name="Chen C."/>
            <person name="Farmerie W."/>
            <person name="Harkins T."/>
            <person name="Desany B."/>
            <person name="Mohiuddin M."/>
            <person name="Kodira C."/>
            <person name="Borodovsky M."/>
            <person name="Lomsadze A."/>
            <person name="Burns P."/>
            <person name="Jenkins J."/>
            <person name="Prochnik S."/>
            <person name="Shu S."/>
            <person name="Chapman J."/>
            <person name="Pitluck S."/>
            <person name="Schmutz J."/>
            <person name="Rokhsar D."/>
        </authorList>
    </citation>
    <scope>NUCLEOTIDE SEQUENCE</scope>
</reference>
<dbReference type="STRING" id="2711.A0A067GYG5"/>
<evidence type="ECO:0000313" key="3">
    <source>
        <dbReference type="EMBL" id="KDO83685.1"/>
    </source>
</evidence>
<evidence type="ECO:0000259" key="2">
    <source>
        <dbReference type="PROSITE" id="PS51671"/>
    </source>
</evidence>
<gene>
    <name evidence="3" type="ORF">CISIN_1g037628mg</name>
</gene>
<dbReference type="InterPro" id="IPR045865">
    <property type="entry name" value="ACT-like_dom_sf"/>
</dbReference>
<keyword evidence="1" id="KW-0378">Hydrolase</keyword>
<dbReference type="Pfam" id="PF01842">
    <property type="entry name" value="ACT"/>
    <property type="match status" value="1"/>
</dbReference>
<name>A0A067GYG5_CITSI</name>
<dbReference type="Proteomes" id="UP000027120">
    <property type="component" value="Unassembled WGS sequence"/>
</dbReference>
<feature type="domain" description="ACT" evidence="2">
    <location>
        <begin position="93"/>
        <end position="166"/>
    </location>
</feature>